<dbReference type="Proteomes" id="UP001303889">
    <property type="component" value="Unassembled WGS sequence"/>
</dbReference>
<keyword evidence="5" id="KW-1185">Reference proteome</keyword>
<evidence type="ECO:0000313" key="4">
    <source>
        <dbReference type="EMBL" id="KAK3904028.1"/>
    </source>
</evidence>
<dbReference type="Pfam" id="PF16761">
    <property type="entry name" value="Clr2_transil"/>
    <property type="match status" value="1"/>
</dbReference>
<dbReference type="EMBL" id="MU855417">
    <property type="protein sequence ID" value="KAK3904028.1"/>
    <property type="molecule type" value="Genomic_DNA"/>
</dbReference>
<name>A0AAN6MQC8_9PEZI</name>
<dbReference type="GO" id="GO:0031934">
    <property type="term" value="C:mating-type region heterochromatin"/>
    <property type="evidence" value="ECO:0007669"/>
    <property type="project" value="TreeGrafter"/>
</dbReference>
<evidence type="ECO:0000259" key="2">
    <source>
        <dbReference type="Pfam" id="PF10383"/>
    </source>
</evidence>
<dbReference type="PANTHER" id="PTHR38046">
    <property type="entry name" value="CRYPTIC LOCI REGULATOR 2"/>
    <property type="match status" value="1"/>
</dbReference>
<feature type="region of interest" description="Disordered" evidence="1">
    <location>
        <begin position="183"/>
        <end position="229"/>
    </location>
</feature>
<proteinExistence type="predicted"/>
<dbReference type="InterPro" id="IPR018839">
    <property type="entry name" value="Tscrpt-silencing_Clr2_C"/>
</dbReference>
<dbReference type="GO" id="GO:0033553">
    <property type="term" value="C:rDNA heterochromatin"/>
    <property type="evidence" value="ECO:0007669"/>
    <property type="project" value="TreeGrafter"/>
</dbReference>
<feature type="domain" description="Cryptic loci regulator 2 N-terminal" evidence="3">
    <location>
        <begin position="70"/>
        <end position="134"/>
    </location>
</feature>
<sequence length="590" mass="65130">MASATAANDASTDYWPIYIARSDGQGWTGLDHGPISSTEDQDVTQLERWEVIVAGHLQNQLGPRDDKRQYKLGGFPKGYELRCAVRKDGGRDYYLYGHPAGVKANYRTPGEFALHALWLLSDSTDNSQCPCDLCPKYLERVRLEAAAAASAAPKPAVTYQAPVPVAKPGQAQQFQQYPVKQPLQQPLQAPQQIPQQKPPYPPQQQQQQQQTQPQQQQPQQQYQQQQLTPPGTTSWTNVFRVGELVWYKHTAWRLGVILTIAPKPNIAIPPGLPDSSYHFTLVPLGHALLEQPALVKDCLSMRPFLTFSVPNTTMDELKDKTFEGVNWLAMAARLSQEPDPAQRENNRQFLGLEASKMGARAINDAFSTFDLLAQGTTTDGAFRVQHYAGVYLGAEMVRVGDPIRVTIPRTDPATALPADANPVMLINEIQVLTPTAPSNPPAPATLHFQGALYRTIRIPAAHPPPPGTVPPESLIPAFAEELATRNAIEKDPSMRWAWTHASPPSTAPARVAEHDVQGRFYVTDRLMGIIDPPRYQAWVARGALDEPPAYLNNRGHSGGGQYAGRKLGRRAMIGEAVWVEFRVPQGLVEN</sequence>
<dbReference type="GO" id="GO:0030466">
    <property type="term" value="P:silent mating-type cassette heterochromatin formation"/>
    <property type="evidence" value="ECO:0007669"/>
    <property type="project" value="TreeGrafter"/>
</dbReference>
<gene>
    <name evidence="4" type="ORF">C8A05DRAFT_42835</name>
</gene>
<evidence type="ECO:0000256" key="1">
    <source>
        <dbReference type="SAM" id="MobiDB-lite"/>
    </source>
</evidence>
<dbReference type="Pfam" id="PF10383">
    <property type="entry name" value="Clr2"/>
    <property type="match status" value="1"/>
</dbReference>
<organism evidence="4 5">
    <name type="scientific">Staphylotrichum tortipilum</name>
    <dbReference type="NCBI Taxonomy" id="2831512"/>
    <lineage>
        <taxon>Eukaryota</taxon>
        <taxon>Fungi</taxon>
        <taxon>Dikarya</taxon>
        <taxon>Ascomycota</taxon>
        <taxon>Pezizomycotina</taxon>
        <taxon>Sordariomycetes</taxon>
        <taxon>Sordariomycetidae</taxon>
        <taxon>Sordariales</taxon>
        <taxon>Chaetomiaceae</taxon>
        <taxon>Staphylotrichum</taxon>
    </lineage>
</organism>
<comment type="caution">
    <text evidence="4">The sequence shown here is derived from an EMBL/GenBank/DDBJ whole genome shotgun (WGS) entry which is preliminary data.</text>
</comment>
<reference evidence="4" key="2">
    <citation type="submission" date="2023-05" db="EMBL/GenBank/DDBJ databases">
        <authorList>
            <consortium name="Lawrence Berkeley National Laboratory"/>
            <person name="Steindorff A."/>
            <person name="Hensen N."/>
            <person name="Bonometti L."/>
            <person name="Westerberg I."/>
            <person name="Brannstrom I.O."/>
            <person name="Guillou S."/>
            <person name="Cros-Aarteil S."/>
            <person name="Calhoun S."/>
            <person name="Haridas S."/>
            <person name="Kuo A."/>
            <person name="Mondo S."/>
            <person name="Pangilinan J."/>
            <person name="Riley R."/>
            <person name="Labutti K."/>
            <person name="Andreopoulos B."/>
            <person name="Lipzen A."/>
            <person name="Chen C."/>
            <person name="Yanf M."/>
            <person name="Daum C."/>
            <person name="Ng V."/>
            <person name="Clum A."/>
            <person name="Ohm R."/>
            <person name="Martin F."/>
            <person name="Silar P."/>
            <person name="Natvig D."/>
            <person name="Lalanne C."/>
            <person name="Gautier V."/>
            <person name="Ament-Velasquez S.L."/>
            <person name="Kruys A."/>
            <person name="Hutchinson M.I."/>
            <person name="Powell A.J."/>
            <person name="Barry K."/>
            <person name="Miller A.N."/>
            <person name="Grigoriev I.V."/>
            <person name="Debuchy R."/>
            <person name="Gladieux P."/>
            <person name="Thoren M.H."/>
            <person name="Johannesson H."/>
        </authorList>
    </citation>
    <scope>NUCLEOTIDE SEQUENCE</scope>
    <source>
        <strain evidence="4">CBS 103.79</strain>
    </source>
</reference>
<reference evidence="4" key="1">
    <citation type="journal article" date="2023" name="Mol. Phylogenet. Evol.">
        <title>Genome-scale phylogeny and comparative genomics of the fungal order Sordariales.</title>
        <authorList>
            <person name="Hensen N."/>
            <person name="Bonometti L."/>
            <person name="Westerberg I."/>
            <person name="Brannstrom I.O."/>
            <person name="Guillou S."/>
            <person name="Cros-Aarteil S."/>
            <person name="Calhoun S."/>
            <person name="Haridas S."/>
            <person name="Kuo A."/>
            <person name="Mondo S."/>
            <person name="Pangilinan J."/>
            <person name="Riley R."/>
            <person name="LaButti K."/>
            <person name="Andreopoulos B."/>
            <person name="Lipzen A."/>
            <person name="Chen C."/>
            <person name="Yan M."/>
            <person name="Daum C."/>
            <person name="Ng V."/>
            <person name="Clum A."/>
            <person name="Steindorff A."/>
            <person name="Ohm R.A."/>
            <person name="Martin F."/>
            <person name="Silar P."/>
            <person name="Natvig D.O."/>
            <person name="Lalanne C."/>
            <person name="Gautier V."/>
            <person name="Ament-Velasquez S.L."/>
            <person name="Kruys A."/>
            <person name="Hutchinson M.I."/>
            <person name="Powell A.J."/>
            <person name="Barry K."/>
            <person name="Miller A.N."/>
            <person name="Grigoriev I.V."/>
            <person name="Debuchy R."/>
            <person name="Gladieux P."/>
            <person name="Hiltunen Thoren M."/>
            <person name="Johannesson H."/>
        </authorList>
    </citation>
    <scope>NUCLEOTIDE SEQUENCE</scope>
    <source>
        <strain evidence="4">CBS 103.79</strain>
    </source>
</reference>
<feature type="compositionally biased region" description="Low complexity" evidence="1">
    <location>
        <begin position="183"/>
        <end position="195"/>
    </location>
</feature>
<feature type="compositionally biased region" description="Low complexity" evidence="1">
    <location>
        <begin position="203"/>
        <end position="229"/>
    </location>
</feature>
<protein>
    <submittedName>
        <fullName evidence="4">Transcription-silencing protein Clr2-domain-containing protein</fullName>
    </submittedName>
</protein>
<dbReference type="GO" id="GO:0070824">
    <property type="term" value="C:SHREC complex"/>
    <property type="evidence" value="ECO:0007669"/>
    <property type="project" value="InterPro"/>
</dbReference>
<feature type="domain" description="Cryptic loci regulator 2 C-terminal" evidence="2">
    <location>
        <begin position="386"/>
        <end position="522"/>
    </location>
</feature>
<dbReference type="InterPro" id="IPR038986">
    <property type="entry name" value="Clr2"/>
</dbReference>
<dbReference type="AlphaFoldDB" id="A0AAN6MQC8"/>
<dbReference type="PANTHER" id="PTHR38046:SF1">
    <property type="entry name" value="CRYPTIC LOCI REGULATOR 2"/>
    <property type="match status" value="1"/>
</dbReference>
<dbReference type="InterPro" id="IPR031915">
    <property type="entry name" value="Clr2_N"/>
</dbReference>
<dbReference type="SUPFAM" id="SSF81995">
    <property type="entry name" value="beta-sandwich domain of Sec23/24"/>
    <property type="match status" value="1"/>
</dbReference>
<accession>A0AAN6MQC8</accession>
<evidence type="ECO:0000313" key="5">
    <source>
        <dbReference type="Proteomes" id="UP001303889"/>
    </source>
</evidence>
<evidence type="ECO:0000259" key="3">
    <source>
        <dbReference type="Pfam" id="PF16761"/>
    </source>
</evidence>